<name>A0A9X2HDX1_9SPHN</name>
<proteinExistence type="predicted"/>
<gene>
    <name evidence="2" type="ORF">M9978_01220</name>
</gene>
<feature type="chain" id="PRO_5040759240" description="Lipoprotein" evidence="1">
    <location>
        <begin position="22"/>
        <end position="554"/>
    </location>
</feature>
<evidence type="ECO:0000313" key="3">
    <source>
        <dbReference type="Proteomes" id="UP001139451"/>
    </source>
</evidence>
<comment type="caution">
    <text evidence="2">The sequence shown here is derived from an EMBL/GenBank/DDBJ whole genome shotgun (WGS) entry which is preliminary data.</text>
</comment>
<dbReference type="PANTHER" id="PTHR41339">
    <property type="entry name" value="LIPL48"/>
    <property type="match status" value="1"/>
</dbReference>
<organism evidence="2 3">
    <name type="scientific">Sphingomonas tagetis</name>
    <dbReference type="NCBI Taxonomy" id="2949092"/>
    <lineage>
        <taxon>Bacteria</taxon>
        <taxon>Pseudomonadati</taxon>
        <taxon>Pseudomonadota</taxon>
        <taxon>Alphaproteobacteria</taxon>
        <taxon>Sphingomonadales</taxon>
        <taxon>Sphingomonadaceae</taxon>
        <taxon>Sphingomonas</taxon>
    </lineage>
</organism>
<protein>
    <recommendedName>
        <fullName evidence="4">Lipoprotein</fullName>
    </recommendedName>
</protein>
<dbReference type="PROSITE" id="PS51257">
    <property type="entry name" value="PROKAR_LIPOPROTEIN"/>
    <property type="match status" value="1"/>
</dbReference>
<dbReference type="AlphaFoldDB" id="A0A9X2HDX1"/>
<feature type="signal peptide" evidence="1">
    <location>
        <begin position="1"/>
        <end position="21"/>
    </location>
</feature>
<evidence type="ECO:0000313" key="2">
    <source>
        <dbReference type="EMBL" id="MCP3729038.1"/>
    </source>
</evidence>
<keyword evidence="3" id="KW-1185">Reference proteome</keyword>
<dbReference type="PANTHER" id="PTHR41339:SF1">
    <property type="entry name" value="SECRETED PROTEIN"/>
    <property type="match status" value="1"/>
</dbReference>
<accession>A0A9X2HDX1</accession>
<dbReference type="EMBL" id="JAMLDX010000001">
    <property type="protein sequence ID" value="MCP3729038.1"/>
    <property type="molecule type" value="Genomic_DNA"/>
</dbReference>
<evidence type="ECO:0000256" key="1">
    <source>
        <dbReference type="SAM" id="SignalP"/>
    </source>
</evidence>
<sequence length="554" mass="55296">MADFKRISLILMTSVAGATLAACDGATSIATPGAGNVVINPPAPAPSPTPTPTPAAIAAAEFAGTGGQVDAAFTITAAEQLALVTTSPGTNNNASGIRVYAVGSGPTIASPTISALTPTPVATDPTTLNAGTGGTFFTAGSHLGAFSGSGDTAFQQWTCNSPSANFGASSASCNTPPLVVAAAATPAASACPAGTTDGGTNTNVRLCRIPNAVTANLTLPRITGVAYLLDGNVEVGTDAGTTGAATGPTLTIEAGVTVVSNPTDAVSDVLLVNRGSKLDAVGTASLPIIFTSRQNLSPTGTSDSTQGQWGGIILLGQAPTGVCRTGTGPNDANGASTTCDNTAEGLTTTRLYGGPNKSSNSGRISYVQIRFTGIDISAGGGNELQGLTLGGVGSGTQIDHVQSHNSADDGIEVFGGTANLKHIAITGADDDGFDYDNGYRGFVQFLVVAQKPGGATSDSFTLEVDSNGNEDLLPRTNATISNFTFIHTAATTGALRIRGSADSRYVNGILQSSVPCLNVIAGTAARGTIRAADTALQDQGPPIFTSVYFACNNR</sequence>
<dbReference type="Proteomes" id="UP001139451">
    <property type="component" value="Unassembled WGS sequence"/>
</dbReference>
<evidence type="ECO:0008006" key="4">
    <source>
        <dbReference type="Google" id="ProtNLM"/>
    </source>
</evidence>
<keyword evidence="1" id="KW-0732">Signal</keyword>
<dbReference type="RefSeq" id="WP_254291016.1">
    <property type="nucleotide sequence ID" value="NZ_JAMLDX010000001.1"/>
</dbReference>
<reference evidence="2" key="1">
    <citation type="submission" date="2022-05" db="EMBL/GenBank/DDBJ databases">
        <title>Sphingomonas sp. strain MG17 Genome sequencing and assembly.</title>
        <authorList>
            <person name="Kim I."/>
        </authorList>
    </citation>
    <scope>NUCLEOTIDE SEQUENCE</scope>
    <source>
        <strain evidence="2">MG17</strain>
    </source>
</reference>